<reference evidence="1" key="2">
    <citation type="submission" date="2022-01" db="EMBL/GenBank/DDBJ databases">
        <authorList>
            <person name="Yamashiro T."/>
            <person name="Shiraishi A."/>
            <person name="Satake H."/>
            <person name="Nakayama K."/>
        </authorList>
    </citation>
    <scope>NUCLEOTIDE SEQUENCE</scope>
</reference>
<evidence type="ECO:0000313" key="1">
    <source>
        <dbReference type="EMBL" id="GJT11851.1"/>
    </source>
</evidence>
<dbReference type="EMBL" id="BQNB010013101">
    <property type="protein sequence ID" value="GJT11851.1"/>
    <property type="molecule type" value="Genomic_DNA"/>
</dbReference>
<reference evidence="1" key="1">
    <citation type="journal article" date="2022" name="Int. J. Mol. Sci.">
        <title>Draft Genome of Tanacetum Coccineum: Genomic Comparison of Closely Related Tanacetum-Family Plants.</title>
        <authorList>
            <person name="Yamashiro T."/>
            <person name="Shiraishi A."/>
            <person name="Nakayama K."/>
            <person name="Satake H."/>
        </authorList>
    </citation>
    <scope>NUCLEOTIDE SEQUENCE</scope>
</reference>
<sequence length="299" mass="35066">MSHQLSETEILLRQIPSIFHPHISSTSIQNVEPDGNCGFRSVALGLGHPEDYWPRIRWDLVHELEYRQHEYRRMFGTRDYSNIYDTVSVAGRWMVMPHTGLVIASKYNKVVVSLSNDRGCATSLPFWSSPPQSDSHEIIVIAHVNGNHYIRVDLREGFPSPRTHPMWNAYKSDIASGWRDRYVSRQNTFREYYYRDPVSALLYELLILCFFSYNFMMAELPTDRVALEKYMLSDRILRRRRLIDHLEHTKGCGPTSGWLNRLKANHMEDLRHLGVVNAFVDKMYVVARKREKDVVDIEY</sequence>
<proteinExistence type="predicted"/>
<keyword evidence="2" id="KW-1185">Reference proteome</keyword>
<organism evidence="1 2">
    <name type="scientific">Tanacetum coccineum</name>
    <dbReference type="NCBI Taxonomy" id="301880"/>
    <lineage>
        <taxon>Eukaryota</taxon>
        <taxon>Viridiplantae</taxon>
        <taxon>Streptophyta</taxon>
        <taxon>Embryophyta</taxon>
        <taxon>Tracheophyta</taxon>
        <taxon>Spermatophyta</taxon>
        <taxon>Magnoliopsida</taxon>
        <taxon>eudicotyledons</taxon>
        <taxon>Gunneridae</taxon>
        <taxon>Pentapetalae</taxon>
        <taxon>asterids</taxon>
        <taxon>campanulids</taxon>
        <taxon>Asterales</taxon>
        <taxon>Asteraceae</taxon>
        <taxon>Asteroideae</taxon>
        <taxon>Anthemideae</taxon>
        <taxon>Anthemidinae</taxon>
        <taxon>Tanacetum</taxon>
    </lineage>
</organism>
<dbReference type="Proteomes" id="UP001151760">
    <property type="component" value="Unassembled WGS sequence"/>
</dbReference>
<name>A0ABQ5BE69_9ASTR</name>
<evidence type="ECO:0000313" key="2">
    <source>
        <dbReference type="Proteomes" id="UP001151760"/>
    </source>
</evidence>
<dbReference type="CDD" id="cd22744">
    <property type="entry name" value="OTU"/>
    <property type="match status" value="1"/>
</dbReference>
<accession>A0ABQ5BE69</accession>
<protein>
    <recommendedName>
        <fullName evidence="3">OTU domain-containing protein</fullName>
    </recommendedName>
</protein>
<dbReference type="Gene3D" id="3.90.70.80">
    <property type="match status" value="1"/>
</dbReference>
<evidence type="ECO:0008006" key="3">
    <source>
        <dbReference type="Google" id="ProtNLM"/>
    </source>
</evidence>
<gene>
    <name evidence="1" type="ORF">Tco_0858893</name>
</gene>
<comment type="caution">
    <text evidence="1">The sequence shown here is derived from an EMBL/GenBank/DDBJ whole genome shotgun (WGS) entry which is preliminary data.</text>
</comment>